<dbReference type="PANTHER" id="PTHR21310">
    <property type="entry name" value="AMINOGLYCOSIDE PHOSPHOTRANSFERASE-RELATED-RELATED"/>
    <property type="match status" value="1"/>
</dbReference>
<feature type="compositionally biased region" description="Low complexity" evidence="1">
    <location>
        <begin position="1"/>
        <end position="29"/>
    </location>
</feature>
<comment type="caution">
    <text evidence="3">The sequence shown here is derived from an EMBL/GenBank/DDBJ whole genome shotgun (WGS) entry which is preliminary data.</text>
</comment>
<dbReference type="PANTHER" id="PTHR21310:SF40">
    <property type="entry name" value="AMINOGLYCOSIDE PHOSPHOTRANSFERASE DOMAIN-CONTAINING PROTEIN-RELATED"/>
    <property type="match status" value="1"/>
</dbReference>
<evidence type="ECO:0000313" key="3">
    <source>
        <dbReference type="EMBL" id="MFC5889650.1"/>
    </source>
</evidence>
<proteinExistence type="predicted"/>
<dbReference type="RefSeq" id="WP_313766655.1">
    <property type="nucleotide sequence ID" value="NZ_BAAAVH010000119.1"/>
</dbReference>
<organism evidence="3 4">
    <name type="scientific">Kitasatospora aburaviensis</name>
    <dbReference type="NCBI Taxonomy" id="67265"/>
    <lineage>
        <taxon>Bacteria</taxon>
        <taxon>Bacillati</taxon>
        <taxon>Actinomycetota</taxon>
        <taxon>Actinomycetes</taxon>
        <taxon>Kitasatosporales</taxon>
        <taxon>Streptomycetaceae</taxon>
        <taxon>Kitasatospora</taxon>
    </lineage>
</organism>
<name>A0ABW1F692_9ACTN</name>
<dbReference type="InterPro" id="IPR051678">
    <property type="entry name" value="AGP_Transferase"/>
</dbReference>
<accession>A0ABW1F692</accession>
<sequence>MYSSATSPTPTATRTALRPPTAATGRPGPKLVPPPGRPAPQRGTDGRSADARGQAARTALGLRAPEAGQSAARIPAARIPATRVPATRPGDGRPLRAPLRPGQSGAPERIDPSALQTPAVRAALAGVARICPAFTPRQVLREGSRHILVAGTIGRAPVVAKCLAPQAVRSEYFEQLVADFHHEVAVYRAFVRHRPPVRLPRLVAADHDRCVLVMERVPGRPAARERHPVNAPTPGEVRALLTAVRTLNLWRPPTDVFQPRLDYQLEIARYHSVGQLTDRDAGDLRGLLHGLSHTPLQLCHGDALLSNMLLAPSGPVLVDWEQAGWYLPGYDLAVLWSVLSGDTAARRQISQLAQSGGTMARDAFLVNLVLVLMREIRLYDVPGAGEEQRIMIRRLYDDAALARRAVRAAVGTR</sequence>
<evidence type="ECO:0000256" key="1">
    <source>
        <dbReference type="SAM" id="MobiDB-lite"/>
    </source>
</evidence>
<dbReference type="InterPro" id="IPR011009">
    <property type="entry name" value="Kinase-like_dom_sf"/>
</dbReference>
<dbReference type="Pfam" id="PF01636">
    <property type="entry name" value="APH"/>
    <property type="match status" value="1"/>
</dbReference>
<dbReference type="EMBL" id="JBHSOD010000061">
    <property type="protein sequence ID" value="MFC5889650.1"/>
    <property type="molecule type" value="Genomic_DNA"/>
</dbReference>
<reference evidence="4" key="1">
    <citation type="journal article" date="2019" name="Int. J. Syst. Evol. Microbiol.">
        <title>The Global Catalogue of Microorganisms (GCM) 10K type strain sequencing project: providing services to taxonomists for standard genome sequencing and annotation.</title>
        <authorList>
            <consortium name="The Broad Institute Genomics Platform"/>
            <consortium name="The Broad Institute Genome Sequencing Center for Infectious Disease"/>
            <person name="Wu L."/>
            <person name="Ma J."/>
        </authorList>
    </citation>
    <scope>NUCLEOTIDE SEQUENCE [LARGE SCALE GENOMIC DNA]</scope>
    <source>
        <strain evidence="4">CGMCC 4.1469</strain>
    </source>
</reference>
<dbReference type="InterPro" id="IPR002575">
    <property type="entry name" value="Aminoglycoside_PTrfase"/>
</dbReference>
<feature type="compositionally biased region" description="Low complexity" evidence="1">
    <location>
        <begin position="71"/>
        <end position="89"/>
    </location>
</feature>
<evidence type="ECO:0000259" key="2">
    <source>
        <dbReference type="Pfam" id="PF01636"/>
    </source>
</evidence>
<dbReference type="SUPFAM" id="SSF56112">
    <property type="entry name" value="Protein kinase-like (PK-like)"/>
    <property type="match status" value="1"/>
</dbReference>
<dbReference type="Gene3D" id="3.90.1200.10">
    <property type="match status" value="1"/>
</dbReference>
<evidence type="ECO:0000313" key="4">
    <source>
        <dbReference type="Proteomes" id="UP001596067"/>
    </source>
</evidence>
<gene>
    <name evidence="3" type="ORF">ACFP0N_32260</name>
</gene>
<feature type="domain" description="Aminoglycoside phosphotransferase" evidence="2">
    <location>
        <begin position="176"/>
        <end position="361"/>
    </location>
</feature>
<dbReference type="Proteomes" id="UP001596067">
    <property type="component" value="Unassembled WGS sequence"/>
</dbReference>
<keyword evidence="4" id="KW-1185">Reference proteome</keyword>
<feature type="region of interest" description="Disordered" evidence="1">
    <location>
        <begin position="1"/>
        <end position="111"/>
    </location>
</feature>
<protein>
    <submittedName>
        <fullName evidence="3">Phosphotransferase</fullName>
    </submittedName>
</protein>